<comment type="subcellular location">
    <subcellularLocation>
        <location evidence="1">Membrane</location>
        <topology evidence="1">Multi-pass membrane protein</topology>
    </subcellularLocation>
</comment>
<feature type="transmembrane region" description="Helical" evidence="6">
    <location>
        <begin position="51"/>
        <end position="73"/>
    </location>
</feature>
<evidence type="ECO:0000313" key="9">
    <source>
        <dbReference type="Proteomes" id="UP000240883"/>
    </source>
</evidence>
<evidence type="ECO:0000256" key="5">
    <source>
        <dbReference type="ARBA" id="ARBA00038359"/>
    </source>
</evidence>
<evidence type="ECO:0000256" key="3">
    <source>
        <dbReference type="ARBA" id="ARBA00022989"/>
    </source>
</evidence>
<evidence type="ECO:0000256" key="6">
    <source>
        <dbReference type="SAM" id="Phobius"/>
    </source>
</evidence>
<dbReference type="Proteomes" id="UP000240883">
    <property type="component" value="Unassembled WGS sequence"/>
</dbReference>
<dbReference type="InterPro" id="IPR052337">
    <property type="entry name" value="SAT4-like"/>
</dbReference>
<proteinExistence type="inferred from homology"/>
<feature type="transmembrane region" description="Helical" evidence="6">
    <location>
        <begin position="258"/>
        <end position="278"/>
    </location>
</feature>
<feature type="transmembrane region" description="Helical" evidence="6">
    <location>
        <begin position="20"/>
        <end position="39"/>
    </location>
</feature>
<feature type="transmembrane region" description="Helical" evidence="6">
    <location>
        <begin position="139"/>
        <end position="163"/>
    </location>
</feature>
<feature type="transmembrane region" description="Helical" evidence="6">
    <location>
        <begin position="183"/>
        <end position="206"/>
    </location>
</feature>
<gene>
    <name evidence="8" type="ORF">BS50DRAFT_618756</name>
</gene>
<evidence type="ECO:0000256" key="4">
    <source>
        <dbReference type="ARBA" id="ARBA00023136"/>
    </source>
</evidence>
<feature type="transmembrane region" description="Helical" evidence="6">
    <location>
        <begin position="218"/>
        <end position="238"/>
    </location>
</feature>
<dbReference type="AlphaFoldDB" id="A0A2T2NWH9"/>
<organism evidence="8 9">
    <name type="scientific">Corynespora cassiicola Philippines</name>
    <dbReference type="NCBI Taxonomy" id="1448308"/>
    <lineage>
        <taxon>Eukaryota</taxon>
        <taxon>Fungi</taxon>
        <taxon>Dikarya</taxon>
        <taxon>Ascomycota</taxon>
        <taxon>Pezizomycotina</taxon>
        <taxon>Dothideomycetes</taxon>
        <taxon>Pleosporomycetidae</taxon>
        <taxon>Pleosporales</taxon>
        <taxon>Corynesporascaceae</taxon>
        <taxon>Corynespora</taxon>
    </lineage>
</organism>
<evidence type="ECO:0000256" key="2">
    <source>
        <dbReference type="ARBA" id="ARBA00022692"/>
    </source>
</evidence>
<dbReference type="OrthoDB" id="3722442at2759"/>
<keyword evidence="4 6" id="KW-0472">Membrane</keyword>
<accession>A0A2T2NWH9</accession>
<reference evidence="8 9" key="1">
    <citation type="journal article" date="2018" name="Front. Microbiol.">
        <title>Genome-Wide Analysis of Corynespora cassiicola Leaf Fall Disease Putative Effectors.</title>
        <authorList>
            <person name="Lopez D."/>
            <person name="Ribeiro S."/>
            <person name="Label P."/>
            <person name="Fumanal B."/>
            <person name="Venisse J.S."/>
            <person name="Kohler A."/>
            <person name="de Oliveira R.R."/>
            <person name="Labutti K."/>
            <person name="Lipzen A."/>
            <person name="Lail K."/>
            <person name="Bauer D."/>
            <person name="Ohm R.A."/>
            <person name="Barry K.W."/>
            <person name="Spatafora J."/>
            <person name="Grigoriev I.V."/>
            <person name="Martin F.M."/>
            <person name="Pujade-Renaud V."/>
        </authorList>
    </citation>
    <scope>NUCLEOTIDE SEQUENCE [LARGE SCALE GENOMIC DNA]</scope>
    <source>
        <strain evidence="8 9">Philippines</strain>
    </source>
</reference>
<feature type="domain" description="Rhodopsin" evidence="7">
    <location>
        <begin position="32"/>
        <end position="272"/>
    </location>
</feature>
<comment type="similarity">
    <text evidence="5">Belongs to the SAT4 family.</text>
</comment>
<dbReference type="InterPro" id="IPR049326">
    <property type="entry name" value="Rhodopsin_dom_fungi"/>
</dbReference>
<evidence type="ECO:0000259" key="7">
    <source>
        <dbReference type="Pfam" id="PF20684"/>
    </source>
</evidence>
<dbReference type="Pfam" id="PF20684">
    <property type="entry name" value="Fung_rhodopsin"/>
    <property type="match status" value="1"/>
</dbReference>
<evidence type="ECO:0000313" key="8">
    <source>
        <dbReference type="EMBL" id="PSN69764.1"/>
    </source>
</evidence>
<protein>
    <recommendedName>
        <fullName evidence="7">Rhodopsin domain-containing protein</fullName>
    </recommendedName>
</protein>
<name>A0A2T2NWH9_CORCC</name>
<dbReference type="PANTHER" id="PTHR33048:SF2">
    <property type="entry name" value="SRPK"/>
    <property type="match status" value="1"/>
</dbReference>
<dbReference type="EMBL" id="KZ678132">
    <property type="protein sequence ID" value="PSN69764.1"/>
    <property type="molecule type" value="Genomic_DNA"/>
</dbReference>
<dbReference type="GO" id="GO:0016020">
    <property type="term" value="C:membrane"/>
    <property type="evidence" value="ECO:0007669"/>
    <property type="project" value="UniProtKB-SubCell"/>
</dbReference>
<evidence type="ECO:0000256" key="1">
    <source>
        <dbReference type="ARBA" id="ARBA00004141"/>
    </source>
</evidence>
<sequence length="373" mass="42724">MTASPNIPLEKDDTYLPEVWTWYAIGVVFIALRCATRLRTVGIRNYQGDDYLAMLLLLLWTCNAIIVQITYYTGGNLDVRPDMVEALSDRDIEILTWGSQLEFASWYTYPGTIWTLKFMVLFFYRRLTLGALRRRTLRVLFWSCGISYVILCLTVSLSCRPYSHNWQIRPLPGPHCTFRPQNFYVLVVLNVLTDTALLIIPAPILWRLRVSLTKKLGVTLLLSSGLFIIGTAVVRAIVTIRSPPSVININRWGFRETGVGLVTVMLPILAPMGTRGFWRRGPYRRYPSVYEGTRKSDDERERLGDMLKTVDIEYAFGHGYDPSIPQHSSWRKGKRVIATGGEDVWKRVSVTEKGIRSWDSAWGKYRDEHGEGT</sequence>
<feature type="transmembrane region" description="Helical" evidence="6">
    <location>
        <begin position="106"/>
        <end position="127"/>
    </location>
</feature>
<keyword evidence="9" id="KW-1185">Reference proteome</keyword>
<keyword evidence="2 6" id="KW-0812">Transmembrane</keyword>
<dbReference type="PANTHER" id="PTHR33048">
    <property type="entry name" value="PTH11-LIKE INTEGRAL MEMBRANE PROTEIN (AFU_ORTHOLOGUE AFUA_5G11245)"/>
    <property type="match status" value="1"/>
</dbReference>
<keyword evidence="3 6" id="KW-1133">Transmembrane helix</keyword>